<dbReference type="SUPFAM" id="SSF53300">
    <property type="entry name" value="vWA-like"/>
    <property type="match status" value="1"/>
</dbReference>
<dbReference type="InterPro" id="IPR050768">
    <property type="entry name" value="UPF0353/GerABKA_families"/>
</dbReference>
<evidence type="ECO:0000256" key="4">
    <source>
        <dbReference type="ARBA" id="ARBA00023136"/>
    </source>
</evidence>
<keyword evidence="3 5" id="KW-1133">Transmembrane helix</keyword>
<keyword evidence="8" id="KW-1185">Reference proteome</keyword>
<protein>
    <recommendedName>
        <fullName evidence="6">VWFA domain-containing protein</fullName>
    </recommendedName>
</protein>
<dbReference type="Proteomes" id="UP001321445">
    <property type="component" value="Chromosome"/>
</dbReference>
<dbReference type="EMBL" id="AP027370">
    <property type="protein sequence ID" value="BDY12566.1"/>
    <property type="molecule type" value="Genomic_DNA"/>
</dbReference>
<name>A0ABM8FLH8_9BACT</name>
<evidence type="ECO:0000256" key="3">
    <source>
        <dbReference type="ARBA" id="ARBA00022989"/>
    </source>
</evidence>
<dbReference type="SMART" id="SM00327">
    <property type="entry name" value="VWA"/>
    <property type="match status" value="1"/>
</dbReference>
<dbReference type="InterPro" id="IPR002035">
    <property type="entry name" value="VWF_A"/>
</dbReference>
<sequence length="299" mass="33652">MHFEYPWVFLFVPFFLFCERKCPLRLDLLYFPHIDRIAKVAKNSSLMQAFKWMAWSGLIAALASPVMTKTFTPTHAMGRDMVLVIDASRSMDEGFSIVQSQNKFDTLKKILENFIAKRKHDRLGLIVFGEFAYIASPVTFDHDILKAMVPHLEVGMAGERTAIYDAVAMAANLLKNSEAKTKVAVLLTDGRNTAGKIPLQAAQKLLQQYGIRLYTIGVGRSHDYDPVTLKALAESTGGKFFSAADPKMLEEVYETIDKLEPSEVEQAPVIDTTYLYSYPLFIAAMSLLAYLFLLNRSEI</sequence>
<evidence type="ECO:0000313" key="8">
    <source>
        <dbReference type="Proteomes" id="UP001321445"/>
    </source>
</evidence>
<evidence type="ECO:0000313" key="7">
    <source>
        <dbReference type="EMBL" id="BDY12566.1"/>
    </source>
</evidence>
<keyword evidence="1" id="KW-1003">Cell membrane</keyword>
<dbReference type="InterPro" id="IPR036465">
    <property type="entry name" value="vWFA_dom_sf"/>
</dbReference>
<feature type="transmembrane region" description="Helical" evidence="5">
    <location>
        <begin position="275"/>
        <end position="294"/>
    </location>
</feature>
<keyword evidence="4 5" id="KW-0472">Membrane</keyword>
<dbReference type="PANTHER" id="PTHR22550">
    <property type="entry name" value="SPORE GERMINATION PROTEIN"/>
    <property type="match status" value="1"/>
</dbReference>
<evidence type="ECO:0000256" key="5">
    <source>
        <dbReference type="SAM" id="Phobius"/>
    </source>
</evidence>
<proteinExistence type="predicted"/>
<keyword evidence="2 5" id="KW-0812">Transmembrane</keyword>
<evidence type="ECO:0000256" key="1">
    <source>
        <dbReference type="ARBA" id="ARBA00022475"/>
    </source>
</evidence>
<accession>A0ABM8FLH8</accession>
<dbReference type="Pfam" id="PF00092">
    <property type="entry name" value="VWA"/>
    <property type="match status" value="1"/>
</dbReference>
<dbReference type="PANTHER" id="PTHR22550:SF5">
    <property type="entry name" value="LEUCINE ZIPPER PROTEIN 4"/>
    <property type="match status" value="1"/>
</dbReference>
<dbReference type="Gene3D" id="3.40.50.410">
    <property type="entry name" value="von Willebrand factor, type A domain"/>
    <property type="match status" value="1"/>
</dbReference>
<feature type="domain" description="VWFA" evidence="6">
    <location>
        <begin position="80"/>
        <end position="256"/>
    </location>
</feature>
<dbReference type="PROSITE" id="PS50234">
    <property type="entry name" value="VWFA"/>
    <property type="match status" value="1"/>
</dbReference>
<reference evidence="7 8" key="1">
    <citation type="submission" date="2023-03" db="EMBL/GenBank/DDBJ databases">
        <title>Description of Hydrogenimonas sp. ISO32.</title>
        <authorList>
            <person name="Mino S."/>
            <person name="Fukazawa S."/>
            <person name="Sawabe T."/>
        </authorList>
    </citation>
    <scope>NUCLEOTIDE SEQUENCE [LARGE SCALE GENOMIC DNA]</scope>
    <source>
        <strain evidence="7 8">ISO32</strain>
    </source>
</reference>
<evidence type="ECO:0000259" key="6">
    <source>
        <dbReference type="PROSITE" id="PS50234"/>
    </source>
</evidence>
<gene>
    <name evidence="7" type="ORF">HCR_08780</name>
</gene>
<evidence type="ECO:0000256" key="2">
    <source>
        <dbReference type="ARBA" id="ARBA00022692"/>
    </source>
</evidence>
<organism evidence="7 8">
    <name type="scientific">Hydrogenimonas cancrithermarum</name>
    <dbReference type="NCBI Taxonomy" id="2993563"/>
    <lineage>
        <taxon>Bacteria</taxon>
        <taxon>Pseudomonadati</taxon>
        <taxon>Campylobacterota</taxon>
        <taxon>Epsilonproteobacteria</taxon>
        <taxon>Campylobacterales</taxon>
        <taxon>Hydrogenimonadaceae</taxon>
        <taxon>Hydrogenimonas</taxon>
    </lineage>
</organism>